<dbReference type="OrthoDB" id="1738325at2759"/>
<reference evidence="7" key="1">
    <citation type="submission" date="2021-12" db="EMBL/GenBank/DDBJ databases">
        <authorList>
            <person name="King R."/>
        </authorList>
    </citation>
    <scope>NUCLEOTIDE SEQUENCE</scope>
</reference>
<dbReference type="GO" id="GO:0005634">
    <property type="term" value="C:nucleus"/>
    <property type="evidence" value="ECO:0007669"/>
    <property type="project" value="TreeGrafter"/>
</dbReference>
<dbReference type="InterPro" id="IPR006196">
    <property type="entry name" value="RNA-binding_domain_S1_IF1"/>
</dbReference>
<dbReference type="GO" id="GO:0003743">
    <property type="term" value="F:translation initiation factor activity"/>
    <property type="evidence" value="ECO:0007669"/>
    <property type="project" value="UniProtKB-UniRule"/>
</dbReference>
<keyword evidence="8" id="KW-1185">Reference proteome</keyword>
<reference evidence="7" key="2">
    <citation type="submission" date="2022-10" db="EMBL/GenBank/DDBJ databases">
        <authorList>
            <consortium name="ENA_rothamsted_submissions"/>
            <consortium name="culmorum"/>
            <person name="King R."/>
        </authorList>
    </citation>
    <scope>NUCLEOTIDE SEQUENCE</scope>
</reference>
<dbReference type="SMART" id="SM00652">
    <property type="entry name" value="eIF1a"/>
    <property type="match status" value="1"/>
</dbReference>
<protein>
    <recommendedName>
        <fullName evidence="2">Probable RNA-binding protein EIF1AD</fullName>
    </recommendedName>
    <alternativeName>
        <fullName evidence="4">Eukaryotic translation initiation factor 1A domain-containing protein</fullName>
    </alternativeName>
</protein>
<dbReference type="AlphaFoldDB" id="A0A9N9N1J9"/>
<dbReference type="PANTHER" id="PTHR21641:SF0">
    <property type="entry name" value="RNA-BINDING PROTEIN EIF1AD-RELATED"/>
    <property type="match status" value="1"/>
</dbReference>
<evidence type="ECO:0000256" key="4">
    <source>
        <dbReference type="ARBA" id="ARBA00031998"/>
    </source>
</evidence>
<evidence type="ECO:0000313" key="7">
    <source>
        <dbReference type="EMBL" id="CAG9782239.1"/>
    </source>
</evidence>
<comment type="similarity">
    <text evidence="1">Belongs to the EIF1AD family.</text>
</comment>
<dbReference type="GO" id="GO:0003723">
    <property type="term" value="F:RNA binding"/>
    <property type="evidence" value="ECO:0007669"/>
    <property type="project" value="UniProtKB-KW"/>
</dbReference>
<evidence type="ECO:0000256" key="2">
    <source>
        <dbReference type="ARBA" id="ARBA00020989"/>
    </source>
</evidence>
<dbReference type="InterPro" id="IPR012340">
    <property type="entry name" value="NA-bd_OB-fold"/>
</dbReference>
<feature type="domain" description="S1-like" evidence="6">
    <location>
        <begin position="17"/>
        <end position="90"/>
    </location>
</feature>
<evidence type="ECO:0000259" key="6">
    <source>
        <dbReference type="PROSITE" id="PS50832"/>
    </source>
</evidence>
<dbReference type="InterPro" id="IPR001253">
    <property type="entry name" value="TIF_eIF-1A"/>
</dbReference>
<keyword evidence="5" id="KW-0396">Initiation factor</keyword>
<proteinExistence type="inferred from homology"/>
<keyword evidence="5" id="KW-0648">Protein biosynthesis</keyword>
<sequence length="148" mass="17234">MSKVTKRKHVMKEALWDDYELPKQNQSIVKVLKSKGNNLHEVATPKGEEFLVSMPTKFRKNIWVKRGDYILVEPILEGDKVKAEIVKIMNKDSIKYYKENNVWPKEFDDCKKEDITKEDDLFVNSNRAPMIVYESDNDSSENSSDSDS</sequence>
<organism evidence="7 8">
    <name type="scientific">Diatraea saccharalis</name>
    <name type="common">sugarcane borer</name>
    <dbReference type="NCBI Taxonomy" id="40085"/>
    <lineage>
        <taxon>Eukaryota</taxon>
        <taxon>Metazoa</taxon>
        <taxon>Ecdysozoa</taxon>
        <taxon>Arthropoda</taxon>
        <taxon>Hexapoda</taxon>
        <taxon>Insecta</taxon>
        <taxon>Pterygota</taxon>
        <taxon>Neoptera</taxon>
        <taxon>Endopterygota</taxon>
        <taxon>Lepidoptera</taxon>
        <taxon>Glossata</taxon>
        <taxon>Ditrysia</taxon>
        <taxon>Pyraloidea</taxon>
        <taxon>Crambidae</taxon>
        <taxon>Crambinae</taxon>
        <taxon>Diatraea</taxon>
    </lineage>
</organism>
<accession>A0A9N9N1J9</accession>
<dbReference type="EMBL" id="OU893332">
    <property type="protein sequence ID" value="CAG9782239.1"/>
    <property type="molecule type" value="Genomic_DNA"/>
</dbReference>
<evidence type="ECO:0000256" key="1">
    <source>
        <dbReference type="ARBA" id="ARBA00007340"/>
    </source>
</evidence>
<dbReference type="Proteomes" id="UP001153714">
    <property type="component" value="Chromosome 1"/>
</dbReference>
<dbReference type="Pfam" id="PF01176">
    <property type="entry name" value="eIF-1a"/>
    <property type="match status" value="1"/>
</dbReference>
<dbReference type="Gene3D" id="2.40.50.140">
    <property type="entry name" value="Nucleic acid-binding proteins"/>
    <property type="match status" value="1"/>
</dbReference>
<dbReference type="PROSITE" id="PS50832">
    <property type="entry name" value="S1_IF1_TYPE"/>
    <property type="match status" value="1"/>
</dbReference>
<dbReference type="SUPFAM" id="SSF50249">
    <property type="entry name" value="Nucleic acid-binding proteins"/>
    <property type="match status" value="1"/>
</dbReference>
<dbReference type="PANTHER" id="PTHR21641">
    <property type="entry name" value="TRANSLATION INITIATION FACTOR-RELATED"/>
    <property type="match status" value="1"/>
</dbReference>
<evidence type="ECO:0000256" key="3">
    <source>
        <dbReference type="ARBA" id="ARBA00022884"/>
    </source>
</evidence>
<name>A0A9N9N1J9_9NEOP</name>
<evidence type="ECO:0000313" key="8">
    <source>
        <dbReference type="Proteomes" id="UP001153714"/>
    </source>
</evidence>
<keyword evidence="3" id="KW-0694">RNA-binding</keyword>
<evidence type="ECO:0000256" key="5">
    <source>
        <dbReference type="PROSITE-ProRule" id="PRU00181"/>
    </source>
</evidence>
<gene>
    <name evidence="7" type="ORF">DIATSA_LOCUS518</name>
</gene>
<dbReference type="InterPro" id="IPR039294">
    <property type="entry name" value="EIF1AD"/>
</dbReference>